<dbReference type="RefSeq" id="WP_231332124.1">
    <property type="nucleotide sequence ID" value="NZ_CP059572.1"/>
</dbReference>
<keyword evidence="2" id="KW-1185">Reference proteome</keyword>
<dbReference type="EMBL" id="CP059572">
    <property type="protein sequence ID" value="QXJ25909.1"/>
    <property type="molecule type" value="Genomic_DNA"/>
</dbReference>
<proteinExistence type="predicted"/>
<evidence type="ECO:0000313" key="2">
    <source>
        <dbReference type="Proteomes" id="UP001049518"/>
    </source>
</evidence>
<protein>
    <submittedName>
        <fullName evidence="1">Uncharacterized protein</fullName>
    </submittedName>
</protein>
<evidence type="ECO:0000313" key="1">
    <source>
        <dbReference type="EMBL" id="QXJ25909.1"/>
    </source>
</evidence>
<reference evidence="1" key="1">
    <citation type="submission" date="2020-07" db="EMBL/GenBank/DDBJ databases">
        <authorList>
            <person name="Tarantini F.S."/>
            <person name="Hong K.W."/>
            <person name="Chan K.G."/>
        </authorList>
    </citation>
    <scope>NUCLEOTIDE SEQUENCE</scope>
    <source>
        <strain evidence="1">32-07</strain>
    </source>
</reference>
<accession>A0ABX8R667</accession>
<organism evidence="1 2">
    <name type="scientific">Actinomadura graeca</name>
    <dbReference type="NCBI Taxonomy" id="2750812"/>
    <lineage>
        <taxon>Bacteria</taxon>
        <taxon>Bacillati</taxon>
        <taxon>Actinomycetota</taxon>
        <taxon>Actinomycetes</taxon>
        <taxon>Streptosporangiales</taxon>
        <taxon>Thermomonosporaceae</taxon>
        <taxon>Actinomadura</taxon>
    </lineage>
</organism>
<dbReference type="Proteomes" id="UP001049518">
    <property type="component" value="Chromosome"/>
</dbReference>
<dbReference type="Gene3D" id="1.10.10.2830">
    <property type="match status" value="1"/>
</dbReference>
<gene>
    <name evidence="1" type="ORF">AGRA3207_007478</name>
</gene>
<sequence length="162" mass="18003">MTEVPYKLVAGGDDADRFIAMYLTNAGEQRSNHSPWEQTRALFMACQAGASKTEIRKSLGLKADQVRQAVKAGRLTDEQVAAAHEIAREWTIEEYGLLGEFSEDQEALDRLTRMKAYRGSVAHEAALMRRERSDTVEHQRIRERLAAEGVPSPRICPAAGCG</sequence>
<name>A0ABX8R667_9ACTN</name>